<dbReference type="EMBL" id="ML178885">
    <property type="protein sequence ID" value="TFK95432.1"/>
    <property type="molecule type" value="Genomic_DNA"/>
</dbReference>
<dbReference type="AlphaFoldDB" id="A0A5C3Q0E5"/>
<keyword evidence="1" id="KW-0732">Signal</keyword>
<keyword evidence="3" id="KW-1185">Reference proteome</keyword>
<name>A0A5C3Q0E5_9AGAR</name>
<feature type="signal peptide" evidence="1">
    <location>
        <begin position="1"/>
        <end position="20"/>
    </location>
</feature>
<gene>
    <name evidence="2" type="ORF">BDV98DRAFT_659754</name>
</gene>
<dbReference type="Proteomes" id="UP000305067">
    <property type="component" value="Unassembled WGS sequence"/>
</dbReference>
<evidence type="ECO:0000313" key="3">
    <source>
        <dbReference type="Proteomes" id="UP000305067"/>
    </source>
</evidence>
<feature type="chain" id="PRO_5023139876" evidence="1">
    <location>
        <begin position="21"/>
        <end position="1005"/>
    </location>
</feature>
<protein>
    <submittedName>
        <fullName evidence="2">Uncharacterized protein</fullName>
    </submittedName>
</protein>
<reference evidence="2 3" key="1">
    <citation type="journal article" date="2019" name="Nat. Ecol. Evol.">
        <title>Megaphylogeny resolves global patterns of mushroom evolution.</title>
        <authorList>
            <person name="Varga T."/>
            <person name="Krizsan K."/>
            <person name="Foldi C."/>
            <person name="Dima B."/>
            <person name="Sanchez-Garcia M."/>
            <person name="Sanchez-Ramirez S."/>
            <person name="Szollosi G.J."/>
            <person name="Szarkandi J.G."/>
            <person name="Papp V."/>
            <person name="Albert L."/>
            <person name="Andreopoulos W."/>
            <person name="Angelini C."/>
            <person name="Antonin V."/>
            <person name="Barry K.W."/>
            <person name="Bougher N.L."/>
            <person name="Buchanan P."/>
            <person name="Buyck B."/>
            <person name="Bense V."/>
            <person name="Catcheside P."/>
            <person name="Chovatia M."/>
            <person name="Cooper J."/>
            <person name="Damon W."/>
            <person name="Desjardin D."/>
            <person name="Finy P."/>
            <person name="Geml J."/>
            <person name="Haridas S."/>
            <person name="Hughes K."/>
            <person name="Justo A."/>
            <person name="Karasinski D."/>
            <person name="Kautmanova I."/>
            <person name="Kiss B."/>
            <person name="Kocsube S."/>
            <person name="Kotiranta H."/>
            <person name="LaButti K.M."/>
            <person name="Lechner B.E."/>
            <person name="Liimatainen K."/>
            <person name="Lipzen A."/>
            <person name="Lukacs Z."/>
            <person name="Mihaltcheva S."/>
            <person name="Morgado L.N."/>
            <person name="Niskanen T."/>
            <person name="Noordeloos M.E."/>
            <person name="Ohm R.A."/>
            <person name="Ortiz-Santana B."/>
            <person name="Ovrebo C."/>
            <person name="Racz N."/>
            <person name="Riley R."/>
            <person name="Savchenko A."/>
            <person name="Shiryaev A."/>
            <person name="Soop K."/>
            <person name="Spirin V."/>
            <person name="Szebenyi C."/>
            <person name="Tomsovsky M."/>
            <person name="Tulloss R.E."/>
            <person name="Uehling J."/>
            <person name="Grigoriev I.V."/>
            <person name="Vagvolgyi C."/>
            <person name="Papp T."/>
            <person name="Martin F.M."/>
            <person name="Miettinen O."/>
            <person name="Hibbett D.S."/>
            <person name="Nagy L.G."/>
        </authorList>
    </citation>
    <scope>NUCLEOTIDE SEQUENCE [LARGE SCALE GENOMIC DNA]</scope>
    <source>
        <strain evidence="2 3">CBS 309.79</strain>
    </source>
</reference>
<proteinExistence type="predicted"/>
<accession>A0A5C3Q0E5</accession>
<organism evidence="2 3">
    <name type="scientific">Pterulicium gracile</name>
    <dbReference type="NCBI Taxonomy" id="1884261"/>
    <lineage>
        <taxon>Eukaryota</taxon>
        <taxon>Fungi</taxon>
        <taxon>Dikarya</taxon>
        <taxon>Basidiomycota</taxon>
        <taxon>Agaricomycotina</taxon>
        <taxon>Agaricomycetes</taxon>
        <taxon>Agaricomycetidae</taxon>
        <taxon>Agaricales</taxon>
        <taxon>Pleurotineae</taxon>
        <taxon>Pterulaceae</taxon>
        <taxon>Pterulicium</taxon>
    </lineage>
</organism>
<sequence length="1005" mass="108344">MIANMKNLIVLATMATAVIAAPFYQNNNYGGGSAAAAAASGGGDNWDHWRHGGYRGYGGYSGYGGYGGYNDYYDDDDSSAAAAAAASKRDLESREPEPYGGYRGYGSYDGYRNYGYNDYNHFGGYNGGYNNYNNGGSSAASAAAAGDSAAAAVAAAGGSAAAAAAAGDAAAAAAAASKRNLETREPEPFFGGYRGYRNYGGYNNYGNNGNNYGNYGNNGGSSAASAAAAGNAASAAAAASGSSAAAAAAAGSAASAAAASGGSAAAAAAAGRNAAAAAAAASQRVFTTHSAVVVAKHGGVTLSRQLVLSATAIITRMNHTSATCAPMSLATPNETCGHPKNVEKRYSDIDLSSRPKAKLEAFHERIHPVGLIACNPAFTSSAAIYFVTLSLKNYLTNTGIASQPIDDRQTIPWHHFSHEGAQDVLSVMRNVPMALVLHIATFFFNARPNLKLYMGLEYCYLNVDDDRPDLDKVPVLCIYDNNCKADEPTGKLHSRWVEVVLKEYLSGASELWAEKDIYWMLAHDAVFDQHGEALAENLCPHLSTKTWKAVSDSPTKIPSPVCGLAVSEDIAGTRCKIKARSATTYGQPSDHLRSVEECFSDISLSPKPKTKLEEFHDRIHPYFQLCFLLRDLIYNELPVCYRERVRTDRRPPKFCLGIPFLDEEDLYDCAAALPWHHFPGGGGSRDDVTVVQDDPSALATHIAMFFFNARPEFDFCLKLEYCYLNVDGDRSDLDKVPVLSFYDNHRTKVDIDKEARNRGWVEDVISTYLSNTSEVWAEKKKTFWMLAHENIARSCDDNGNLCPIIIATTFESKNITLFDLVGHIDAEATRLKAEAARLAAETRLRSMLRRLIEDAAEKNNLEDPLYELYGDCPSILAEFVTALNKLLSSKDIMYSIAPQAALTIIGAGVQDLLRRIYPDFLLRCRSIGNESKNCPDPIQLIFEFKSLPMGISPPGFTHTNISFPSFNLGLRRPNSSSPTTVYLSISHTIYHEESSTGCFAIAHGD</sequence>
<evidence type="ECO:0000313" key="2">
    <source>
        <dbReference type="EMBL" id="TFK95432.1"/>
    </source>
</evidence>
<evidence type="ECO:0000256" key="1">
    <source>
        <dbReference type="SAM" id="SignalP"/>
    </source>
</evidence>